<sequence length="448" mass="48230">MARPPDRDASASFRGSRRLPRRAVRLAAAAGAASLLLAACGGDDGGGGDSGGPVTLTWANWATAEQTTRPAIEQVIADFEAEHPNIRIKSQAIAFSDIAQQLVLRTQSGNPPDVAQLSGNDTISLAATGALAPLDQFVDDELRSRINPTDLENGTHEGELIAFPWVDSPQGFWYNKKLMAQAGLDPESPPQTIEDLNTALAAIKQKFPESTPLALDTTNRAFGLTSNWAWMKTFGAEPFGDDGAQADSPEYTAYLEWMDSLAKNDYIVTGPLLGEFRPLAAQNEVAFMWDQNLLQGVIQDTNGMTDQEFYDTWGVTTLPAGPTGESYSVDLGHQLVMFGQSEKKEAAWKFIEYLATSENAVLNYTLAEGAALPPLSDPKGEVAEVMDTPVNNAYVENIMPTSTKPPYGQAFSSAYDPVMANLQRVLTSDVSVDEVASATQSQLESALE</sequence>
<organism evidence="1 2">
    <name type="scientific">Haloactinopolyspora alba</name>
    <dbReference type="NCBI Taxonomy" id="648780"/>
    <lineage>
        <taxon>Bacteria</taxon>
        <taxon>Bacillati</taxon>
        <taxon>Actinomycetota</taxon>
        <taxon>Actinomycetes</taxon>
        <taxon>Jiangellales</taxon>
        <taxon>Jiangellaceae</taxon>
        <taxon>Haloactinopolyspora</taxon>
    </lineage>
</organism>
<keyword evidence="2" id="KW-1185">Reference proteome</keyword>
<gene>
    <name evidence="1" type="ORF">CLV30_101375</name>
</gene>
<dbReference type="PANTHER" id="PTHR43649">
    <property type="entry name" value="ARABINOSE-BINDING PROTEIN-RELATED"/>
    <property type="match status" value="1"/>
</dbReference>
<evidence type="ECO:0000313" key="1">
    <source>
        <dbReference type="EMBL" id="PSL08403.1"/>
    </source>
</evidence>
<dbReference type="Proteomes" id="UP000243528">
    <property type="component" value="Unassembled WGS sequence"/>
</dbReference>
<dbReference type="Gene3D" id="3.40.190.10">
    <property type="entry name" value="Periplasmic binding protein-like II"/>
    <property type="match status" value="1"/>
</dbReference>
<dbReference type="RefSeq" id="WP_106535457.1">
    <property type="nucleotide sequence ID" value="NZ_ML142897.1"/>
</dbReference>
<protein>
    <submittedName>
        <fullName evidence="1">Carbohydrate ABC transporter substrate-binding protein (CUT1 family)</fullName>
    </submittedName>
</protein>
<accession>A0A2P8EG06</accession>
<evidence type="ECO:0000313" key="2">
    <source>
        <dbReference type="Proteomes" id="UP000243528"/>
    </source>
</evidence>
<dbReference type="AlphaFoldDB" id="A0A2P8EG06"/>
<dbReference type="Pfam" id="PF01547">
    <property type="entry name" value="SBP_bac_1"/>
    <property type="match status" value="1"/>
</dbReference>
<reference evidence="1 2" key="1">
    <citation type="submission" date="2018-03" db="EMBL/GenBank/DDBJ databases">
        <title>Genomic Encyclopedia of Archaeal and Bacterial Type Strains, Phase II (KMG-II): from individual species to whole genera.</title>
        <authorList>
            <person name="Goeker M."/>
        </authorList>
    </citation>
    <scope>NUCLEOTIDE SEQUENCE [LARGE SCALE GENOMIC DNA]</scope>
    <source>
        <strain evidence="1 2">DSM 45211</strain>
    </source>
</reference>
<dbReference type="OrthoDB" id="8317736at2"/>
<name>A0A2P8EG06_9ACTN</name>
<proteinExistence type="predicted"/>
<dbReference type="CDD" id="cd13585">
    <property type="entry name" value="PBP2_TMBP_like"/>
    <property type="match status" value="1"/>
</dbReference>
<dbReference type="SUPFAM" id="SSF53850">
    <property type="entry name" value="Periplasmic binding protein-like II"/>
    <property type="match status" value="1"/>
</dbReference>
<dbReference type="InterPro" id="IPR006059">
    <property type="entry name" value="SBP"/>
</dbReference>
<comment type="caution">
    <text evidence="1">The sequence shown here is derived from an EMBL/GenBank/DDBJ whole genome shotgun (WGS) entry which is preliminary data.</text>
</comment>
<dbReference type="InterPro" id="IPR050490">
    <property type="entry name" value="Bact_solute-bd_prot1"/>
</dbReference>
<dbReference type="EMBL" id="PYGE01000001">
    <property type="protein sequence ID" value="PSL08403.1"/>
    <property type="molecule type" value="Genomic_DNA"/>
</dbReference>